<dbReference type="NCBIfam" id="NF033563">
    <property type="entry name" value="transpos_IS30"/>
    <property type="match status" value="1"/>
</dbReference>
<dbReference type="AlphaFoldDB" id="A0AAV3WUC0"/>
<gene>
    <name evidence="7" type="ORF">M132T_19730</name>
</gene>
<dbReference type="Pfam" id="PF00665">
    <property type="entry name" value="rve"/>
    <property type="match status" value="1"/>
</dbReference>
<dbReference type="InterPro" id="IPR053392">
    <property type="entry name" value="Transposase_IS30-like"/>
</dbReference>
<protein>
    <submittedName>
        <fullName evidence="7">Transposase</fullName>
    </submittedName>
</protein>
<name>A0AAV3WUC0_9LACT</name>
<dbReference type="SUPFAM" id="SSF46689">
    <property type="entry name" value="Homeodomain-like"/>
    <property type="match status" value="1"/>
</dbReference>
<reference evidence="7" key="1">
    <citation type="submission" date="2019-08" db="EMBL/GenBank/DDBJ databases">
        <title>Marinilactibacillus psychrotolerans M13-2T whole genome sequencing project.</title>
        <authorList>
            <person name="Ishikawa M."/>
            <person name="Suzuki T."/>
            <person name="Matsutani M."/>
        </authorList>
    </citation>
    <scope>NUCLEOTIDE SEQUENCE</scope>
    <source>
        <strain evidence="7">M13-2T</strain>
    </source>
</reference>
<feature type="domain" description="Integrase catalytic" evidence="6">
    <location>
        <begin position="165"/>
        <end position="328"/>
    </location>
</feature>
<keyword evidence="3" id="KW-0815">Transposition</keyword>
<keyword evidence="4" id="KW-0238">DNA-binding</keyword>
<evidence type="ECO:0000256" key="3">
    <source>
        <dbReference type="ARBA" id="ARBA00022578"/>
    </source>
</evidence>
<dbReference type="InterPro" id="IPR036397">
    <property type="entry name" value="RNaseH_sf"/>
</dbReference>
<evidence type="ECO:0000256" key="5">
    <source>
        <dbReference type="ARBA" id="ARBA00023172"/>
    </source>
</evidence>
<dbReference type="InterPro" id="IPR001584">
    <property type="entry name" value="Integrase_cat-core"/>
</dbReference>
<dbReference type="GO" id="GO:0005829">
    <property type="term" value="C:cytosol"/>
    <property type="evidence" value="ECO:0007669"/>
    <property type="project" value="TreeGrafter"/>
</dbReference>
<dbReference type="InterPro" id="IPR025246">
    <property type="entry name" value="IS30-like_HTH"/>
</dbReference>
<comment type="function">
    <text evidence="1">Required for the transposition of the insertion element.</text>
</comment>
<dbReference type="Gene3D" id="3.30.420.10">
    <property type="entry name" value="Ribonuclease H-like superfamily/Ribonuclease H"/>
    <property type="match status" value="1"/>
</dbReference>
<dbReference type="EMBL" id="BKBI01000015">
    <property type="protein sequence ID" value="GEQ36465.1"/>
    <property type="molecule type" value="Genomic_DNA"/>
</dbReference>
<dbReference type="InterPro" id="IPR012337">
    <property type="entry name" value="RNaseH-like_sf"/>
</dbReference>
<proteinExistence type="inferred from homology"/>
<dbReference type="PANTHER" id="PTHR10948:SF23">
    <property type="entry name" value="TRANSPOSASE INSI FOR INSERTION SEQUENCE ELEMENT IS30A-RELATED"/>
    <property type="match status" value="1"/>
</dbReference>
<dbReference type="GO" id="GO:0006313">
    <property type="term" value="P:DNA transposition"/>
    <property type="evidence" value="ECO:0007669"/>
    <property type="project" value="InterPro"/>
</dbReference>
<evidence type="ECO:0000313" key="8">
    <source>
        <dbReference type="Proteomes" id="UP000887127"/>
    </source>
</evidence>
<dbReference type="InterPro" id="IPR009057">
    <property type="entry name" value="Homeodomain-like_sf"/>
</dbReference>
<dbReference type="GO" id="GO:0004803">
    <property type="term" value="F:transposase activity"/>
    <property type="evidence" value="ECO:0007669"/>
    <property type="project" value="InterPro"/>
</dbReference>
<comment type="caution">
    <text evidence="7">The sequence shown here is derived from an EMBL/GenBank/DDBJ whole genome shotgun (WGS) entry which is preliminary data.</text>
</comment>
<organism evidence="7 8">
    <name type="scientific">Marinilactibacillus psychrotolerans</name>
    <dbReference type="NCBI Taxonomy" id="191770"/>
    <lineage>
        <taxon>Bacteria</taxon>
        <taxon>Bacillati</taxon>
        <taxon>Bacillota</taxon>
        <taxon>Bacilli</taxon>
        <taxon>Lactobacillales</taxon>
        <taxon>Carnobacteriaceae</taxon>
        <taxon>Marinilactibacillus</taxon>
    </lineage>
</organism>
<dbReference type="PROSITE" id="PS50994">
    <property type="entry name" value="INTEGRASE"/>
    <property type="match status" value="1"/>
</dbReference>
<dbReference type="InterPro" id="IPR051917">
    <property type="entry name" value="Transposase-Integrase"/>
</dbReference>
<sequence length="332" mass="38992">MSHYNHLTIFEREKLFLMFNQGHSIRTIAAAVDRSPSTISRELKRNFKNGTYSPILAQILYSYRKQNCGRKLILSNPKVWKIVRRLFVEEQWSPEEISYRLKDEQVDIHISYTTIYRGIYSGVFETEPLSKRNRGLVRSLRHRGKTRHTKHHIERRGKIQISNTIHERPATANDRSEIGHWEADTVAGKTGGACLVTLTDRRSRYLMSGKIEKKRSELVRDKMIHLFSSIESNQVKSITPDRGKEFSRHWEITKALNNVPFYFPDPHAPWQRGTNENTNGLLREYLPKTKEMDTVTDQVVDQYVRKLNLRPRKCLNWKTPYEVFFGVALHLI</sequence>
<comment type="similarity">
    <text evidence="2">Belongs to the transposase IS30 family.</text>
</comment>
<dbReference type="Pfam" id="PF13936">
    <property type="entry name" value="HTH_38"/>
    <property type="match status" value="1"/>
</dbReference>
<evidence type="ECO:0000256" key="2">
    <source>
        <dbReference type="ARBA" id="ARBA00006363"/>
    </source>
</evidence>
<dbReference type="Gene3D" id="1.10.10.60">
    <property type="entry name" value="Homeodomain-like"/>
    <property type="match status" value="1"/>
</dbReference>
<dbReference type="PANTHER" id="PTHR10948">
    <property type="entry name" value="TRANSPOSASE"/>
    <property type="match status" value="1"/>
</dbReference>
<dbReference type="PROSITE" id="PS01043">
    <property type="entry name" value="TRANSPOSASE_IS30"/>
    <property type="match status" value="1"/>
</dbReference>
<evidence type="ECO:0000259" key="6">
    <source>
        <dbReference type="PROSITE" id="PS50994"/>
    </source>
</evidence>
<evidence type="ECO:0000313" key="7">
    <source>
        <dbReference type="EMBL" id="GEQ36465.1"/>
    </source>
</evidence>
<accession>A0AAV3WUC0</accession>
<keyword evidence="5" id="KW-0233">DNA recombination</keyword>
<evidence type="ECO:0000256" key="1">
    <source>
        <dbReference type="ARBA" id="ARBA00002190"/>
    </source>
</evidence>
<dbReference type="InterPro" id="IPR001598">
    <property type="entry name" value="Transposase_IS30_CS"/>
</dbReference>
<dbReference type="GO" id="GO:0015074">
    <property type="term" value="P:DNA integration"/>
    <property type="evidence" value="ECO:0007669"/>
    <property type="project" value="InterPro"/>
</dbReference>
<evidence type="ECO:0000256" key="4">
    <source>
        <dbReference type="ARBA" id="ARBA00023125"/>
    </source>
</evidence>
<dbReference type="GO" id="GO:0003677">
    <property type="term" value="F:DNA binding"/>
    <property type="evidence" value="ECO:0007669"/>
    <property type="project" value="UniProtKB-KW"/>
</dbReference>
<dbReference type="SUPFAM" id="SSF53098">
    <property type="entry name" value="Ribonuclease H-like"/>
    <property type="match status" value="1"/>
</dbReference>
<dbReference type="Proteomes" id="UP000887127">
    <property type="component" value="Unassembled WGS sequence"/>
</dbReference>